<reference evidence="1" key="5">
    <citation type="journal article" date="2021" name="G3 (Bethesda)">
        <title>Aegilops tauschii genome assembly Aet v5.0 features greater sequence contiguity and improved annotation.</title>
        <authorList>
            <person name="Wang L."/>
            <person name="Zhu T."/>
            <person name="Rodriguez J.C."/>
            <person name="Deal K.R."/>
            <person name="Dubcovsky J."/>
            <person name="McGuire P.E."/>
            <person name="Lux T."/>
            <person name="Spannagl M."/>
            <person name="Mayer K.F.X."/>
            <person name="Baldrich P."/>
            <person name="Meyers B.C."/>
            <person name="Huo N."/>
            <person name="Gu Y.Q."/>
            <person name="Zhou H."/>
            <person name="Devos K.M."/>
            <person name="Bennetzen J.L."/>
            <person name="Unver T."/>
            <person name="Budak H."/>
            <person name="Gulick P.J."/>
            <person name="Galiba G."/>
            <person name="Kalapos B."/>
            <person name="Nelson D.R."/>
            <person name="Li P."/>
            <person name="You F.M."/>
            <person name="Luo M.C."/>
            <person name="Dvorak J."/>
        </authorList>
    </citation>
    <scope>NUCLEOTIDE SEQUENCE [LARGE SCALE GENOMIC DNA]</scope>
    <source>
        <strain evidence="1">cv. AL8/78</strain>
    </source>
</reference>
<evidence type="ECO:0000313" key="2">
    <source>
        <dbReference type="Proteomes" id="UP000015105"/>
    </source>
</evidence>
<dbReference type="Proteomes" id="UP000015105">
    <property type="component" value="Chromosome 1D"/>
</dbReference>
<proteinExistence type="predicted"/>
<organism evidence="1 2">
    <name type="scientific">Aegilops tauschii subsp. strangulata</name>
    <name type="common">Goatgrass</name>
    <dbReference type="NCBI Taxonomy" id="200361"/>
    <lineage>
        <taxon>Eukaryota</taxon>
        <taxon>Viridiplantae</taxon>
        <taxon>Streptophyta</taxon>
        <taxon>Embryophyta</taxon>
        <taxon>Tracheophyta</taxon>
        <taxon>Spermatophyta</taxon>
        <taxon>Magnoliopsida</taxon>
        <taxon>Liliopsida</taxon>
        <taxon>Poales</taxon>
        <taxon>Poaceae</taxon>
        <taxon>BOP clade</taxon>
        <taxon>Pooideae</taxon>
        <taxon>Triticodae</taxon>
        <taxon>Triticeae</taxon>
        <taxon>Triticinae</taxon>
        <taxon>Aegilops</taxon>
    </lineage>
</organism>
<evidence type="ECO:0000313" key="1">
    <source>
        <dbReference type="EnsemblPlants" id="AET1Gv20442700.2"/>
    </source>
</evidence>
<sequence length="32" mass="3478">MAAAAGGKEMMRAPHILIKHKGSRCKASWKDP</sequence>
<accession>A0A452YKE2</accession>
<reference evidence="1" key="3">
    <citation type="journal article" date="2017" name="Nature">
        <title>Genome sequence of the progenitor of the wheat D genome Aegilops tauschii.</title>
        <authorList>
            <person name="Luo M.C."/>
            <person name="Gu Y.Q."/>
            <person name="Puiu D."/>
            <person name="Wang H."/>
            <person name="Twardziok S.O."/>
            <person name="Deal K.R."/>
            <person name="Huo N."/>
            <person name="Zhu T."/>
            <person name="Wang L."/>
            <person name="Wang Y."/>
            <person name="McGuire P.E."/>
            <person name="Liu S."/>
            <person name="Long H."/>
            <person name="Ramasamy R.K."/>
            <person name="Rodriguez J.C."/>
            <person name="Van S.L."/>
            <person name="Yuan L."/>
            <person name="Wang Z."/>
            <person name="Xia Z."/>
            <person name="Xiao L."/>
            <person name="Anderson O.D."/>
            <person name="Ouyang S."/>
            <person name="Liang Y."/>
            <person name="Zimin A.V."/>
            <person name="Pertea G."/>
            <person name="Qi P."/>
            <person name="Bennetzen J.L."/>
            <person name="Dai X."/>
            <person name="Dawson M.W."/>
            <person name="Muller H.G."/>
            <person name="Kugler K."/>
            <person name="Rivarola-Duarte L."/>
            <person name="Spannagl M."/>
            <person name="Mayer K.F.X."/>
            <person name="Lu F.H."/>
            <person name="Bevan M.W."/>
            <person name="Leroy P."/>
            <person name="Li P."/>
            <person name="You F.M."/>
            <person name="Sun Q."/>
            <person name="Liu Z."/>
            <person name="Lyons E."/>
            <person name="Wicker T."/>
            <person name="Salzberg S.L."/>
            <person name="Devos K.M."/>
            <person name="Dvorak J."/>
        </authorList>
    </citation>
    <scope>NUCLEOTIDE SEQUENCE [LARGE SCALE GENOMIC DNA]</scope>
    <source>
        <strain evidence="1">cv. AL8/78</strain>
    </source>
</reference>
<dbReference type="EnsemblPlants" id="AET1Gv20442700.2">
    <property type="protein sequence ID" value="AET1Gv20442700.2"/>
    <property type="gene ID" value="AET1Gv20442700"/>
</dbReference>
<reference evidence="2" key="1">
    <citation type="journal article" date="2014" name="Science">
        <title>Ancient hybridizations among the ancestral genomes of bread wheat.</title>
        <authorList>
            <consortium name="International Wheat Genome Sequencing Consortium,"/>
            <person name="Marcussen T."/>
            <person name="Sandve S.R."/>
            <person name="Heier L."/>
            <person name="Spannagl M."/>
            <person name="Pfeifer M."/>
            <person name="Jakobsen K.S."/>
            <person name="Wulff B.B."/>
            <person name="Steuernagel B."/>
            <person name="Mayer K.F."/>
            <person name="Olsen O.A."/>
        </authorList>
    </citation>
    <scope>NUCLEOTIDE SEQUENCE [LARGE SCALE GENOMIC DNA]</scope>
    <source>
        <strain evidence="2">cv. AL8/78</strain>
    </source>
</reference>
<dbReference type="EnsemblPlants" id="AET1Gv20442700.1">
    <property type="protein sequence ID" value="AET1Gv20442700.1"/>
    <property type="gene ID" value="AET1Gv20442700"/>
</dbReference>
<name>A0A452YKE2_AEGTS</name>
<dbReference type="AlphaFoldDB" id="A0A452YKE2"/>
<dbReference type="Gramene" id="AET1Gv20442700.2">
    <property type="protein sequence ID" value="AET1Gv20442700.2"/>
    <property type="gene ID" value="AET1Gv20442700"/>
</dbReference>
<reference evidence="2" key="2">
    <citation type="journal article" date="2017" name="Nat. Plants">
        <title>The Aegilops tauschii genome reveals multiple impacts of transposons.</title>
        <authorList>
            <person name="Zhao G."/>
            <person name="Zou C."/>
            <person name="Li K."/>
            <person name="Wang K."/>
            <person name="Li T."/>
            <person name="Gao L."/>
            <person name="Zhang X."/>
            <person name="Wang H."/>
            <person name="Yang Z."/>
            <person name="Liu X."/>
            <person name="Jiang W."/>
            <person name="Mao L."/>
            <person name="Kong X."/>
            <person name="Jiao Y."/>
            <person name="Jia J."/>
        </authorList>
    </citation>
    <scope>NUCLEOTIDE SEQUENCE [LARGE SCALE GENOMIC DNA]</scope>
    <source>
        <strain evidence="2">cv. AL8/78</strain>
    </source>
</reference>
<keyword evidence="2" id="KW-1185">Reference proteome</keyword>
<protein>
    <submittedName>
        <fullName evidence="1">Uncharacterized protein</fullName>
    </submittedName>
</protein>
<dbReference type="Gramene" id="AET1Gv20442700.1">
    <property type="protein sequence ID" value="AET1Gv20442700.1"/>
    <property type="gene ID" value="AET1Gv20442700"/>
</dbReference>
<reference evidence="1" key="4">
    <citation type="submission" date="2019-03" db="UniProtKB">
        <authorList>
            <consortium name="EnsemblPlants"/>
        </authorList>
    </citation>
    <scope>IDENTIFICATION</scope>
</reference>